<dbReference type="GO" id="GO:0046872">
    <property type="term" value="F:metal ion binding"/>
    <property type="evidence" value="ECO:0007669"/>
    <property type="project" value="UniProtKB-KW"/>
</dbReference>
<dbReference type="SUPFAM" id="SSF53098">
    <property type="entry name" value="Ribonuclease H-like"/>
    <property type="match status" value="1"/>
</dbReference>
<dbReference type="GO" id="GO:0005634">
    <property type="term" value="C:nucleus"/>
    <property type="evidence" value="ECO:0007669"/>
    <property type="project" value="TreeGrafter"/>
</dbReference>
<dbReference type="CDD" id="cd06141">
    <property type="entry name" value="WRN_exo"/>
    <property type="match status" value="1"/>
</dbReference>
<evidence type="ECO:0000256" key="9">
    <source>
        <dbReference type="ARBA" id="ARBA00022989"/>
    </source>
</evidence>
<evidence type="ECO:0000313" key="17">
    <source>
        <dbReference type="EMBL" id="CAG9782703.1"/>
    </source>
</evidence>
<keyword evidence="8" id="KW-0269">Exonuclease</keyword>
<keyword evidence="9 15" id="KW-1133">Transmembrane helix</keyword>
<keyword evidence="4 15" id="KW-0812">Transmembrane</keyword>
<evidence type="ECO:0000256" key="12">
    <source>
        <dbReference type="ARBA" id="ARBA00061005"/>
    </source>
</evidence>
<evidence type="ECO:0000256" key="6">
    <source>
        <dbReference type="ARBA" id="ARBA00022723"/>
    </source>
</evidence>
<evidence type="ECO:0000256" key="3">
    <source>
        <dbReference type="ARBA" id="ARBA00004325"/>
    </source>
</evidence>
<evidence type="ECO:0000256" key="14">
    <source>
        <dbReference type="SAM" id="MobiDB-lite"/>
    </source>
</evidence>
<proteinExistence type="inferred from homology"/>
<dbReference type="InterPro" id="IPR002562">
    <property type="entry name" value="3'-5'_exonuclease_dom"/>
</dbReference>
<evidence type="ECO:0000256" key="4">
    <source>
        <dbReference type="ARBA" id="ARBA00022692"/>
    </source>
</evidence>
<keyword evidence="18" id="KW-1185">Reference proteome</keyword>
<dbReference type="GO" id="GO:0031966">
    <property type="term" value="C:mitochondrial membrane"/>
    <property type="evidence" value="ECO:0007669"/>
    <property type="project" value="UniProtKB-SubCell"/>
</dbReference>
<evidence type="ECO:0000256" key="10">
    <source>
        <dbReference type="ARBA" id="ARBA00023128"/>
    </source>
</evidence>
<dbReference type="GO" id="GO:0003676">
    <property type="term" value="F:nucleic acid binding"/>
    <property type="evidence" value="ECO:0007669"/>
    <property type="project" value="InterPro"/>
</dbReference>
<feature type="domain" description="3'-5' exonuclease" evidence="16">
    <location>
        <begin position="45"/>
        <end position="220"/>
    </location>
</feature>
<comment type="similarity">
    <text evidence="12">Belongs to the EXD2 family.</text>
</comment>
<accession>A0A9N9N1V1</accession>
<keyword evidence="7" id="KW-0378">Hydrolase</keyword>
<dbReference type="Gene3D" id="3.30.420.10">
    <property type="entry name" value="Ribonuclease H-like superfamily/Ribonuclease H"/>
    <property type="match status" value="1"/>
</dbReference>
<evidence type="ECO:0000256" key="8">
    <source>
        <dbReference type="ARBA" id="ARBA00022839"/>
    </source>
</evidence>
<dbReference type="Proteomes" id="UP001153714">
    <property type="component" value="Chromosome 10"/>
</dbReference>
<feature type="transmembrane region" description="Helical" evidence="15">
    <location>
        <begin position="6"/>
        <end position="27"/>
    </location>
</feature>
<keyword evidence="6" id="KW-0479">Metal-binding</keyword>
<dbReference type="GO" id="GO:0000175">
    <property type="term" value="F:3'-5'-RNA exonuclease activity"/>
    <property type="evidence" value="ECO:0007669"/>
    <property type="project" value="UniProtKB-ARBA"/>
</dbReference>
<keyword evidence="5" id="KW-0540">Nuclease</keyword>
<dbReference type="PANTHER" id="PTHR13620">
    <property type="entry name" value="3-5 EXONUCLEASE"/>
    <property type="match status" value="1"/>
</dbReference>
<comment type="cofactor">
    <cofactor evidence="2">
        <name>Mg(2+)</name>
        <dbReference type="ChEBI" id="CHEBI:18420"/>
    </cofactor>
</comment>
<evidence type="ECO:0000256" key="11">
    <source>
        <dbReference type="ARBA" id="ARBA00023136"/>
    </source>
</evidence>
<dbReference type="PANTHER" id="PTHR13620:SF104">
    <property type="entry name" value="EXONUCLEASE 3'-5' DOMAIN-CONTAINING PROTEIN 2"/>
    <property type="match status" value="1"/>
</dbReference>
<dbReference type="GO" id="GO:0006310">
    <property type="term" value="P:DNA recombination"/>
    <property type="evidence" value="ECO:0007669"/>
    <property type="project" value="UniProtKB-ARBA"/>
</dbReference>
<evidence type="ECO:0000256" key="15">
    <source>
        <dbReference type="SAM" id="Phobius"/>
    </source>
</evidence>
<keyword evidence="10" id="KW-0496">Mitochondrion</keyword>
<dbReference type="SMART" id="SM00474">
    <property type="entry name" value="35EXOc"/>
    <property type="match status" value="1"/>
</dbReference>
<dbReference type="Pfam" id="PF01612">
    <property type="entry name" value="DNA_pol_A_exo1"/>
    <property type="match status" value="1"/>
</dbReference>
<comment type="cofactor">
    <cofactor evidence="1">
        <name>Mn(2+)</name>
        <dbReference type="ChEBI" id="CHEBI:29035"/>
    </cofactor>
</comment>
<evidence type="ECO:0000256" key="2">
    <source>
        <dbReference type="ARBA" id="ARBA00001946"/>
    </source>
</evidence>
<evidence type="ECO:0000313" key="18">
    <source>
        <dbReference type="Proteomes" id="UP001153714"/>
    </source>
</evidence>
<dbReference type="FunFam" id="3.30.420.10:FF:000041">
    <property type="entry name" value="Exonuclease 3'-5' domain containing 2"/>
    <property type="match status" value="1"/>
</dbReference>
<keyword evidence="11 15" id="KW-0472">Membrane</keyword>
<reference evidence="17" key="1">
    <citation type="submission" date="2021-12" db="EMBL/GenBank/DDBJ databases">
        <authorList>
            <person name="King R."/>
        </authorList>
    </citation>
    <scope>NUCLEOTIDE SEQUENCE</scope>
</reference>
<protein>
    <recommendedName>
        <fullName evidence="13">Exonuclease 3'-5' domain-containing protein 2</fullName>
    </recommendedName>
</protein>
<organism evidence="17 18">
    <name type="scientific">Diatraea saccharalis</name>
    <name type="common">sugarcane borer</name>
    <dbReference type="NCBI Taxonomy" id="40085"/>
    <lineage>
        <taxon>Eukaryota</taxon>
        <taxon>Metazoa</taxon>
        <taxon>Ecdysozoa</taxon>
        <taxon>Arthropoda</taxon>
        <taxon>Hexapoda</taxon>
        <taxon>Insecta</taxon>
        <taxon>Pterygota</taxon>
        <taxon>Neoptera</taxon>
        <taxon>Endopterygota</taxon>
        <taxon>Lepidoptera</taxon>
        <taxon>Glossata</taxon>
        <taxon>Ditrysia</taxon>
        <taxon>Pyraloidea</taxon>
        <taxon>Crambidae</taxon>
        <taxon>Crambinae</taxon>
        <taxon>Diatraea</taxon>
    </lineage>
</organism>
<reference evidence="17" key="2">
    <citation type="submission" date="2022-10" db="EMBL/GenBank/DDBJ databases">
        <authorList>
            <consortium name="ENA_rothamsted_submissions"/>
            <consortium name="culmorum"/>
            <person name="King R."/>
        </authorList>
    </citation>
    <scope>NUCLEOTIDE SEQUENCE</scope>
</reference>
<feature type="region of interest" description="Disordered" evidence="14">
    <location>
        <begin position="257"/>
        <end position="281"/>
    </location>
</feature>
<evidence type="ECO:0000256" key="5">
    <source>
        <dbReference type="ARBA" id="ARBA00022722"/>
    </source>
</evidence>
<evidence type="ECO:0000256" key="1">
    <source>
        <dbReference type="ARBA" id="ARBA00001936"/>
    </source>
</evidence>
<dbReference type="InterPro" id="IPR051132">
    <property type="entry name" value="3-5_Exonuclease_domain"/>
</dbReference>
<name>A0A9N9N1V1_9NEOP</name>
<dbReference type="InterPro" id="IPR012337">
    <property type="entry name" value="RNaseH-like_sf"/>
</dbReference>
<evidence type="ECO:0000259" key="16">
    <source>
        <dbReference type="SMART" id="SM00474"/>
    </source>
</evidence>
<dbReference type="EMBL" id="OU893341">
    <property type="protein sequence ID" value="CAG9782703.1"/>
    <property type="molecule type" value="Genomic_DNA"/>
</dbReference>
<sequence>MEETKLKMYVTSTALLLSFAGVAYFVLRKRRKILDVTDAFNHLSIKIISDVEVCDEVVHELRRRCKKYKIIGFDCEWVTDHGKRKPVALMQLSTYDGYCGLFRLSHLKSVPNSLKNLLEDRTIYKVGVAPIDDAKYLFYDYSVAIHSTLDVRHIVALAGYHTGGLASLSQSLLNVTLDKSWRVRCSDWEAEELSARQVNYAAADAHVACKIFIKMIDKISKQNVWNIFNTRTNETWDNLDKLCSQYLDINFKSKKDKPDVNTNGKQYNNKKREKKNSASARSKPLYTNSFLEAPDGELLCTCDYKKAMWYIEKELADIVKESPFTVRLRFEPAARSVGEVGKYYQIAKENCCVVCGDTNSYIKKNVVPKEYRKYFPDVMKDHSCHDVLLLCLSCHQRSNMADLRVRLRLAAECRAPLTNREYSRFTEDHDVKKVKSAARALLHQRDKIPEERRKQLETVVLNYFPEQNEVTQDLLIEAADLEAYVENADYSAHGLKVVEHYASREGGLLRLEKLWRRHFLQTMRPTHMPPLWSVAHNEERLRVRLLDGRLTDEDMRSIGLLSWIKERQAVAPLQNKVDG</sequence>
<comment type="subcellular location">
    <subcellularLocation>
        <location evidence="3">Mitochondrion membrane</location>
    </subcellularLocation>
</comment>
<dbReference type="OrthoDB" id="1920326at2759"/>
<evidence type="ECO:0000256" key="7">
    <source>
        <dbReference type="ARBA" id="ARBA00022801"/>
    </source>
</evidence>
<evidence type="ECO:0000256" key="13">
    <source>
        <dbReference type="ARBA" id="ARBA00069878"/>
    </source>
</evidence>
<gene>
    <name evidence="17" type="ORF">DIATSA_LOCUS943</name>
</gene>
<dbReference type="InterPro" id="IPR036397">
    <property type="entry name" value="RNaseH_sf"/>
</dbReference>
<dbReference type="AlphaFoldDB" id="A0A9N9N1V1"/>